<dbReference type="NCBIfam" id="TIGR02095">
    <property type="entry name" value="glgA"/>
    <property type="match status" value="1"/>
</dbReference>
<dbReference type="InterPro" id="IPR011835">
    <property type="entry name" value="GS/SS"/>
</dbReference>
<dbReference type="OrthoDB" id="9808590at2"/>
<evidence type="ECO:0000256" key="2">
    <source>
        <dbReference type="ARBA" id="ARBA00002764"/>
    </source>
</evidence>
<dbReference type="InterPro" id="IPR013534">
    <property type="entry name" value="Starch_synth_cat_dom"/>
</dbReference>
<dbReference type="Pfam" id="PF00534">
    <property type="entry name" value="Glycos_transf_1"/>
    <property type="match status" value="1"/>
</dbReference>
<dbReference type="NCBIfam" id="NF001899">
    <property type="entry name" value="PRK00654.1-2"/>
    <property type="match status" value="1"/>
</dbReference>
<evidence type="ECO:0000259" key="10">
    <source>
        <dbReference type="Pfam" id="PF08323"/>
    </source>
</evidence>
<evidence type="ECO:0000313" key="11">
    <source>
        <dbReference type="EMBL" id="SFA75345.1"/>
    </source>
</evidence>
<accession>A0A1I0VG60</accession>
<dbReference type="GO" id="GO:0005978">
    <property type="term" value="P:glycogen biosynthetic process"/>
    <property type="evidence" value="ECO:0007669"/>
    <property type="project" value="UniProtKB-UniRule"/>
</dbReference>
<evidence type="ECO:0000259" key="9">
    <source>
        <dbReference type="Pfam" id="PF00534"/>
    </source>
</evidence>
<dbReference type="STRING" id="871651.SAMN05421688_0606"/>
<organism evidence="11 12">
    <name type="scientific">Poseidonocella pacifica</name>
    <dbReference type="NCBI Taxonomy" id="871651"/>
    <lineage>
        <taxon>Bacteria</taxon>
        <taxon>Pseudomonadati</taxon>
        <taxon>Pseudomonadota</taxon>
        <taxon>Alphaproteobacteria</taxon>
        <taxon>Rhodobacterales</taxon>
        <taxon>Roseobacteraceae</taxon>
        <taxon>Poseidonocella</taxon>
    </lineage>
</organism>
<evidence type="ECO:0000313" key="12">
    <source>
        <dbReference type="Proteomes" id="UP000198796"/>
    </source>
</evidence>
<dbReference type="AlphaFoldDB" id="A0A1I0VG60"/>
<keyword evidence="12" id="KW-1185">Reference proteome</keyword>
<feature type="domain" description="Glycosyl transferase family 1" evidence="9">
    <location>
        <begin position="282"/>
        <end position="409"/>
    </location>
</feature>
<evidence type="ECO:0000256" key="3">
    <source>
        <dbReference type="ARBA" id="ARBA00004964"/>
    </source>
</evidence>
<evidence type="ECO:0000256" key="4">
    <source>
        <dbReference type="ARBA" id="ARBA00010281"/>
    </source>
</evidence>
<dbReference type="Gene3D" id="3.40.50.2000">
    <property type="entry name" value="Glycogen Phosphorylase B"/>
    <property type="match status" value="2"/>
</dbReference>
<dbReference type="PANTHER" id="PTHR45825">
    <property type="entry name" value="GRANULE-BOUND STARCH SYNTHASE 1, CHLOROPLASTIC/AMYLOPLASTIC"/>
    <property type="match status" value="1"/>
</dbReference>
<dbReference type="RefSeq" id="WP_092060441.1">
    <property type="nucleotide sequence ID" value="NZ_FOJU01000001.1"/>
</dbReference>
<protein>
    <recommendedName>
        <fullName evidence="8">Glycogen synthase</fullName>
        <ecNumber evidence="8">2.4.1.21</ecNumber>
    </recommendedName>
    <alternativeName>
        <fullName evidence="8">Starch [bacterial glycogen] synthase</fullName>
    </alternativeName>
</protein>
<dbReference type="HAMAP" id="MF_00484">
    <property type="entry name" value="Glycogen_synth"/>
    <property type="match status" value="1"/>
</dbReference>
<keyword evidence="6 8" id="KW-0808">Transferase</keyword>
<feature type="binding site" evidence="8">
    <location>
        <position position="16"/>
    </location>
    <ligand>
        <name>ADP-alpha-D-glucose</name>
        <dbReference type="ChEBI" id="CHEBI:57498"/>
    </ligand>
</feature>
<dbReference type="GO" id="GO:0009011">
    <property type="term" value="F:alpha-1,4-glucan glucosyltransferase (ADP-glucose donor) activity"/>
    <property type="evidence" value="ECO:0007669"/>
    <property type="project" value="UniProtKB-UniRule"/>
</dbReference>
<keyword evidence="5 8" id="KW-0328">Glycosyltransferase</keyword>
<keyword evidence="7 8" id="KW-0320">Glycogen biosynthesis</keyword>
<evidence type="ECO:0000256" key="5">
    <source>
        <dbReference type="ARBA" id="ARBA00022676"/>
    </source>
</evidence>
<dbReference type="InterPro" id="IPR001296">
    <property type="entry name" value="Glyco_trans_1"/>
</dbReference>
<comment type="function">
    <text evidence="2 8">Synthesizes alpha-1,4-glucan chains using ADP-glucose.</text>
</comment>
<dbReference type="GO" id="GO:0005829">
    <property type="term" value="C:cytosol"/>
    <property type="evidence" value="ECO:0007669"/>
    <property type="project" value="TreeGrafter"/>
</dbReference>
<reference evidence="11 12" key="1">
    <citation type="submission" date="2016-10" db="EMBL/GenBank/DDBJ databases">
        <authorList>
            <person name="de Groot N.N."/>
        </authorList>
    </citation>
    <scope>NUCLEOTIDE SEQUENCE [LARGE SCALE GENOMIC DNA]</scope>
    <source>
        <strain evidence="11 12">DSM 29316</strain>
    </source>
</reference>
<evidence type="ECO:0000256" key="8">
    <source>
        <dbReference type="HAMAP-Rule" id="MF_00484"/>
    </source>
</evidence>
<dbReference type="Pfam" id="PF08323">
    <property type="entry name" value="Glyco_transf_5"/>
    <property type="match status" value="1"/>
</dbReference>
<dbReference type="EMBL" id="FOJU01000001">
    <property type="protein sequence ID" value="SFA75345.1"/>
    <property type="molecule type" value="Genomic_DNA"/>
</dbReference>
<proteinExistence type="inferred from homology"/>
<dbReference type="EC" id="2.4.1.21" evidence="8"/>
<dbReference type="SUPFAM" id="SSF53756">
    <property type="entry name" value="UDP-Glycosyltransferase/glycogen phosphorylase"/>
    <property type="match status" value="1"/>
</dbReference>
<evidence type="ECO:0000256" key="7">
    <source>
        <dbReference type="ARBA" id="ARBA00023056"/>
    </source>
</evidence>
<dbReference type="GO" id="GO:0004373">
    <property type="term" value="F:alpha-1,4-glucan glucosyltransferase (UDP-glucose donor) activity"/>
    <property type="evidence" value="ECO:0007669"/>
    <property type="project" value="InterPro"/>
</dbReference>
<comment type="catalytic activity">
    <reaction evidence="1 8">
        <text>[(1-&gt;4)-alpha-D-glucosyl](n) + ADP-alpha-D-glucose = [(1-&gt;4)-alpha-D-glucosyl](n+1) + ADP + H(+)</text>
        <dbReference type="Rhea" id="RHEA:18189"/>
        <dbReference type="Rhea" id="RHEA-COMP:9584"/>
        <dbReference type="Rhea" id="RHEA-COMP:9587"/>
        <dbReference type="ChEBI" id="CHEBI:15378"/>
        <dbReference type="ChEBI" id="CHEBI:15444"/>
        <dbReference type="ChEBI" id="CHEBI:57498"/>
        <dbReference type="ChEBI" id="CHEBI:456216"/>
        <dbReference type="EC" id="2.4.1.21"/>
    </reaction>
</comment>
<evidence type="ECO:0000256" key="1">
    <source>
        <dbReference type="ARBA" id="ARBA00001478"/>
    </source>
</evidence>
<comment type="pathway">
    <text evidence="3 8">Glycan biosynthesis; glycogen biosynthesis.</text>
</comment>
<evidence type="ECO:0000256" key="6">
    <source>
        <dbReference type="ARBA" id="ARBA00022679"/>
    </source>
</evidence>
<dbReference type="PANTHER" id="PTHR45825:SF11">
    <property type="entry name" value="ALPHA AMYLASE DOMAIN-CONTAINING PROTEIN"/>
    <property type="match status" value="1"/>
</dbReference>
<gene>
    <name evidence="8" type="primary">glgA</name>
    <name evidence="11" type="ORF">SAMN05421688_0606</name>
</gene>
<dbReference type="Proteomes" id="UP000198796">
    <property type="component" value="Unassembled WGS sequence"/>
</dbReference>
<sequence>MKKVLSVASECVPMVKTGGLADVAGALPGALSEQGVEMATLLPGYPAVMAGMGEAVEVRRYSDLFGGEARLLRGKLGKSPLFVIDAPHLFDREGSIYLGADGRDWPDNPERFAALSRVAALIAVDGADDWFPEILHCHDWQAALAPLYLRDMGNPRNVRTLVTIHNIAFQGLARRDMMERLRLPMWSYDTDGIEYWGQISALKAGLVYADRISTVSPTYAMELLTPEFGAGLDGILRKRATDLTGILNGIDLEVWKPPYRTVRGKARHRAALREELGLPEAEGPLCIVISRLTEQKGLDLLLEALPTLLECGGQLALLGSGDASLEAAFAQAARGSEHVSVQIGYDEALSRRLMAGGDCILVPSRFEPCGLTQLYGLRFGTLPLVALTGGLADTIIPANAAGLAAGVATGFQFYPVSAPVLTQEIAEMCAAFRNHALWRRMQSNAMRHPVGWETSAVAYAALFEEISTLS</sequence>
<dbReference type="UniPathway" id="UPA00164"/>
<feature type="domain" description="Starch synthase catalytic" evidence="10">
    <location>
        <begin position="3"/>
        <end position="238"/>
    </location>
</feature>
<comment type="similarity">
    <text evidence="4 8">Belongs to the glycosyltransferase 1 family. Bacterial/plant glycogen synthase subfamily.</text>
</comment>
<name>A0A1I0VG60_9RHOB</name>
<dbReference type="CDD" id="cd03791">
    <property type="entry name" value="GT5_Glycogen_synthase_DULL1-like"/>
    <property type="match status" value="1"/>
</dbReference>